<keyword evidence="1" id="KW-1133">Transmembrane helix</keyword>
<protein>
    <submittedName>
        <fullName evidence="2">Uncharacterized protein</fullName>
    </submittedName>
</protein>
<accession>A0A1F7L225</accession>
<sequence>MKRIFIIMAFFLLSVFYIPSLFTLTHAARYVTCDACGYCPDIVNGDDPSCIEGTVNKAPGNWKACVKCLYPSLYPTGTIPEPTGCETVLVSEDTKMPPTPFVGRQYTMLGCLNARGDVFEDTRATGASSFVQALFDLIVFRITGGIAFLYLLYGSFLVLTSQADPERLNYGRRVIIGSVVGLIFALSSVFIVNLIGSKILRIPGFN</sequence>
<keyword evidence="1" id="KW-0472">Membrane</keyword>
<evidence type="ECO:0000256" key="1">
    <source>
        <dbReference type="SAM" id="Phobius"/>
    </source>
</evidence>
<proteinExistence type="predicted"/>
<comment type="caution">
    <text evidence="2">The sequence shown here is derived from an EMBL/GenBank/DDBJ whole genome shotgun (WGS) entry which is preliminary data.</text>
</comment>
<name>A0A1F7L225_9BACT</name>
<organism evidence="2 3">
    <name type="scientific">Candidatus Roizmanbacteria bacterium RIFOXYD1_FULL_38_12</name>
    <dbReference type="NCBI Taxonomy" id="1802093"/>
    <lineage>
        <taxon>Bacteria</taxon>
        <taxon>Candidatus Roizmaniibacteriota</taxon>
    </lineage>
</organism>
<gene>
    <name evidence="2" type="ORF">A3K52_05465</name>
</gene>
<feature type="transmembrane region" description="Helical" evidence="1">
    <location>
        <begin position="133"/>
        <end position="153"/>
    </location>
</feature>
<evidence type="ECO:0000313" key="3">
    <source>
        <dbReference type="Proteomes" id="UP000177050"/>
    </source>
</evidence>
<keyword evidence="1" id="KW-0812">Transmembrane</keyword>
<dbReference type="AlphaFoldDB" id="A0A1F7L225"/>
<reference evidence="2 3" key="1">
    <citation type="journal article" date="2016" name="Nat. Commun.">
        <title>Thousands of microbial genomes shed light on interconnected biogeochemical processes in an aquifer system.</title>
        <authorList>
            <person name="Anantharaman K."/>
            <person name="Brown C.T."/>
            <person name="Hug L.A."/>
            <person name="Sharon I."/>
            <person name="Castelle C.J."/>
            <person name="Probst A.J."/>
            <person name="Thomas B.C."/>
            <person name="Singh A."/>
            <person name="Wilkins M.J."/>
            <person name="Karaoz U."/>
            <person name="Brodie E.L."/>
            <person name="Williams K.H."/>
            <person name="Hubbard S.S."/>
            <person name="Banfield J.F."/>
        </authorList>
    </citation>
    <scope>NUCLEOTIDE SEQUENCE [LARGE SCALE GENOMIC DNA]</scope>
</reference>
<feature type="transmembrane region" description="Helical" evidence="1">
    <location>
        <begin position="174"/>
        <end position="196"/>
    </location>
</feature>
<dbReference type="EMBL" id="MGBR01000001">
    <property type="protein sequence ID" value="OGK74185.1"/>
    <property type="molecule type" value="Genomic_DNA"/>
</dbReference>
<evidence type="ECO:0000313" key="2">
    <source>
        <dbReference type="EMBL" id="OGK74185.1"/>
    </source>
</evidence>
<dbReference type="Proteomes" id="UP000177050">
    <property type="component" value="Unassembled WGS sequence"/>
</dbReference>